<keyword evidence="3" id="KW-1185">Reference proteome</keyword>
<evidence type="ECO:0000259" key="1">
    <source>
        <dbReference type="Pfam" id="PF13539"/>
    </source>
</evidence>
<comment type="caution">
    <text evidence="2">The sequence shown here is derived from an EMBL/GenBank/DDBJ whole genome shotgun (WGS) entry which is preliminary data.</text>
</comment>
<sequence>MGFQLSARDRQRLAGVYPDLAAVVEAAAGAYNGRFTVLEGARSAQRQSRLLAQGVSQTLRSLYIPQPDGWAHAVDLAPLVEGTISWEDWASFKRLAEVMKESAARLEIPLGWGGDWTTLKDGPHFQLPRGWRGKA</sequence>
<dbReference type="CDD" id="cd14845">
    <property type="entry name" value="L-Ala-D-Glu_peptidase_like"/>
    <property type="match status" value="1"/>
</dbReference>
<evidence type="ECO:0000313" key="2">
    <source>
        <dbReference type="EMBL" id="MEB2663229.1"/>
    </source>
</evidence>
<gene>
    <name evidence="2" type="ORF">U5T69_08430</name>
</gene>
<dbReference type="InterPro" id="IPR009045">
    <property type="entry name" value="Zn_M74/Hedgehog-like"/>
</dbReference>
<dbReference type="RefSeq" id="WP_010928762.1">
    <property type="nucleotide sequence ID" value="NZ_AP019378.2"/>
</dbReference>
<accession>A0ABU5X2V3</accession>
<dbReference type="SUPFAM" id="SSF55166">
    <property type="entry name" value="Hedgehog/DD-peptidase"/>
    <property type="match status" value="1"/>
</dbReference>
<dbReference type="Gene3D" id="3.30.1380.10">
    <property type="match status" value="1"/>
</dbReference>
<dbReference type="InterPro" id="IPR039561">
    <property type="entry name" value="Peptidase_M15C"/>
</dbReference>
<feature type="domain" description="Peptidase M15C" evidence="1">
    <location>
        <begin position="70"/>
        <end position="127"/>
    </location>
</feature>
<dbReference type="EMBL" id="JAXUBE010000020">
    <property type="protein sequence ID" value="MEB2663229.1"/>
    <property type="molecule type" value="Genomic_DNA"/>
</dbReference>
<proteinExistence type="predicted"/>
<name>A0ABU5X2V3_BORPP</name>
<dbReference type="Pfam" id="PF13539">
    <property type="entry name" value="Peptidase_M15_4"/>
    <property type="match status" value="1"/>
</dbReference>
<dbReference type="Proteomes" id="UP001324595">
    <property type="component" value="Unassembled WGS sequence"/>
</dbReference>
<dbReference type="GeneID" id="93204623"/>
<evidence type="ECO:0000313" key="3">
    <source>
        <dbReference type="Proteomes" id="UP001324595"/>
    </source>
</evidence>
<protein>
    <submittedName>
        <fullName evidence="2">M15 family metallopeptidase</fullName>
    </submittedName>
</protein>
<reference evidence="2 3" key="1">
    <citation type="submission" date="2023-12" db="EMBL/GenBank/DDBJ databases">
        <title>Draft Genome Sequences of Bordetella parapertussis clinical Isolates from Colombia, 2023.</title>
        <authorList>
            <person name="Montilla E.A."/>
            <person name="Rojas F."/>
            <person name="Vargas M.N."/>
            <person name="Bonilla V."/>
            <person name="Duarte C."/>
        </authorList>
    </citation>
    <scope>NUCLEOTIDE SEQUENCE [LARGE SCALE GENOMIC DNA]</scope>
    <source>
        <strain evidence="2 3">320001806</strain>
    </source>
</reference>
<organism evidence="2 3">
    <name type="scientific">Bordetella parapertussis</name>
    <dbReference type="NCBI Taxonomy" id="519"/>
    <lineage>
        <taxon>Bacteria</taxon>
        <taxon>Pseudomonadati</taxon>
        <taxon>Pseudomonadota</taxon>
        <taxon>Betaproteobacteria</taxon>
        <taxon>Burkholderiales</taxon>
        <taxon>Alcaligenaceae</taxon>
        <taxon>Bordetella</taxon>
    </lineage>
</organism>